<protein>
    <recommendedName>
        <fullName evidence="2">Ecp2 effector protein-like domain-containing protein</fullName>
    </recommendedName>
</protein>
<feature type="signal peptide" evidence="1">
    <location>
        <begin position="1"/>
        <end position="18"/>
    </location>
</feature>
<evidence type="ECO:0000256" key="1">
    <source>
        <dbReference type="SAM" id="SignalP"/>
    </source>
</evidence>
<sequence>MRASTILFGLTATTLASAAVIPKDTAITSEVEIKTAVSPDGYVYKVETEAYVEDTITAADGTTHTVLVHPTFKRFVDEHGTSLNPNKEKRLSWYGGNADQCGNSNFINKTTGGSPTTGDCGEVRDYYRTANGYYSASRFTDLAGSDWCRLVITRTCVFGIKSANFNGASVGSTDISDLTRDAINKFQSGGRVGAEGEMNCNNSKVLWAIFHS</sequence>
<dbReference type="EMBL" id="NMPR01000058">
    <property type="protein sequence ID" value="KAA8632279.1"/>
    <property type="molecule type" value="Genomic_DNA"/>
</dbReference>
<proteinExistence type="predicted"/>
<evidence type="ECO:0000313" key="3">
    <source>
        <dbReference type="EMBL" id="KAA8632279.1"/>
    </source>
</evidence>
<dbReference type="VEuPathDB" id="FungiDB:SMAC_04699"/>
<organism evidence="3 4">
    <name type="scientific">Sordaria macrospora</name>
    <dbReference type="NCBI Taxonomy" id="5147"/>
    <lineage>
        <taxon>Eukaryota</taxon>
        <taxon>Fungi</taxon>
        <taxon>Dikarya</taxon>
        <taxon>Ascomycota</taxon>
        <taxon>Pezizomycotina</taxon>
        <taxon>Sordariomycetes</taxon>
        <taxon>Sordariomycetidae</taxon>
        <taxon>Sordariales</taxon>
        <taxon>Sordariaceae</taxon>
        <taxon>Sordaria</taxon>
    </lineage>
</organism>
<dbReference type="AlphaFoldDB" id="A0A8S8ZS35"/>
<name>A0A8S8ZS35_SORMA</name>
<keyword evidence="1" id="KW-0732">Signal</keyword>
<dbReference type="InterPro" id="IPR029226">
    <property type="entry name" value="Ecp2-like"/>
</dbReference>
<evidence type="ECO:0000259" key="2">
    <source>
        <dbReference type="Pfam" id="PF14856"/>
    </source>
</evidence>
<reference evidence="3 4" key="1">
    <citation type="submission" date="2017-07" db="EMBL/GenBank/DDBJ databases">
        <title>Genome sequence of the Sordaria macrospora wild type strain R19027.</title>
        <authorList>
            <person name="Nowrousian M."/>
            <person name="Teichert I."/>
            <person name="Kueck U."/>
        </authorList>
    </citation>
    <scope>NUCLEOTIDE SEQUENCE [LARGE SCALE GENOMIC DNA]</scope>
    <source>
        <strain evidence="3 4">R19027</strain>
        <tissue evidence="3">Mycelium</tissue>
    </source>
</reference>
<dbReference type="OMA" id="YFRVENS"/>
<comment type="caution">
    <text evidence="3">The sequence shown here is derived from an EMBL/GenBank/DDBJ whole genome shotgun (WGS) entry which is preliminary data.</text>
</comment>
<dbReference type="Pfam" id="PF14856">
    <property type="entry name" value="Hce2"/>
    <property type="match status" value="1"/>
</dbReference>
<dbReference type="Proteomes" id="UP000433876">
    <property type="component" value="Unassembled WGS sequence"/>
</dbReference>
<feature type="chain" id="PRO_5035869092" description="Ecp2 effector protein-like domain-containing protein" evidence="1">
    <location>
        <begin position="19"/>
        <end position="212"/>
    </location>
</feature>
<accession>A0A8S8ZS35</accession>
<gene>
    <name evidence="3" type="ORF">SMACR_04699</name>
</gene>
<evidence type="ECO:0000313" key="4">
    <source>
        <dbReference type="Proteomes" id="UP000433876"/>
    </source>
</evidence>
<feature type="domain" description="Ecp2 effector protein-like" evidence="2">
    <location>
        <begin position="100"/>
        <end position="200"/>
    </location>
</feature>